<feature type="binding site" evidence="2">
    <location>
        <begin position="33"/>
        <end position="35"/>
    </location>
    <ligand>
        <name>substrate</name>
    </ligand>
</feature>
<dbReference type="OrthoDB" id="6194521at2"/>
<dbReference type="GO" id="GO:0061463">
    <property type="term" value="F:O-acetyl-ADP-ribose deacetylase activity"/>
    <property type="evidence" value="ECO:0007669"/>
    <property type="project" value="UniProtKB-EC"/>
</dbReference>
<dbReference type="Gene3D" id="3.40.220.10">
    <property type="entry name" value="Leucine Aminopeptidase, subunit E, domain 1"/>
    <property type="match status" value="1"/>
</dbReference>
<dbReference type="GO" id="GO:0042278">
    <property type="term" value="P:purine nucleoside metabolic process"/>
    <property type="evidence" value="ECO:0007669"/>
    <property type="project" value="UniProtKB-UniRule"/>
</dbReference>
<dbReference type="EMBL" id="PYEP01000001">
    <property type="protein sequence ID" value="PSN09761.1"/>
    <property type="molecule type" value="Genomic_DNA"/>
</dbReference>
<dbReference type="RefSeq" id="WP_106876183.1">
    <property type="nucleotide sequence ID" value="NZ_DHYB01000021.1"/>
</dbReference>
<feature type="binding site" evidence="2">
    <location>
        <position position="25"/>
    </location>
    <ligand>
        <name>substrate</name>
    </ligand>
</feature>
<sequence>MQSRIQIVQGDITTISVDAIVNAANPSLLGGGGVDGAIHRAAGPALLAACKKVRQQQGECAPGHAVITEAGDLPAKAVVHTVGPVWRGGEAQEERLLQDAYRNSLQLVTDNGYRSVAFPAISTGIYGYPRAAAALIAFNTVSDYLTTHSLPEQVYFVCYDDENTRLYQRLLAQHAL</sequence>
<dbReference type="InterPro" id="IPR002589">
    <property type="entry name" value="Macro_dom"/>
</dbReference>
<dbReference type="AlphaFoldDB" id="A0A2P8VQD2"/>
<dbReference type="InterPro" id="IPR024900">
    <property type="entry name" value="O-Ac-ADP-ribose_deAcase"/>
</dbReference>
<dbReference type="NCBIfam" id="NF001660">
    <property type="entry name" value="PRK00431.1-1"/>
    <property type="match status" value="1"/>
</dbReference>
<dbReference type="STRING" id="1388748.GCA_000463155_01311"/>
<dbReference type="PANTHER" id="PTHR11106">
    <property type="entry name" value="GANGLIOSIDE INDUCED DIFFERENTIATION ASSOCIATED PROTEIN 2-RELATED"/>
    <property type="match status" value="1"/>
</dbReference>
<comment type="function">
    <text evidence="2">Deacetylates O-acetyl-ADP ribose to yield ADP-ribose and free acetate. Down-regulates ribonuclease 3 (RNase III) activity. Acts by interacting directly with the region of the ribonuclease that is required for dimerization/activation.</text>
</comment>
<dbReference type="SMART" id="SM00506">
    <property type="entry name" value="A1pp"/>
    <property type="match status" value="1"/>
</dbReference>
<dbReference type="EC" id="3.1.1.106" evidence="2"/>
<protein>
    <recommendedName>
        <fullName evidence="2">O-acetyl-ADP-ribose deacetylase</fullName>
        <ecNumber evidence="2">3.1.1.106</ecNumber>
    </recommendedName>
    <alternativeName>
        <fullName evidence="2">Regulator of RNase III activity</fullName>
    </alternativeName>
</protein>
<keyword evidence="5" id="KW-1185">Reference proteome</keyword>
<comment type="catalytic activity">
    <reaction evidence="2">
        <text>2''-O-acetyl-ADP-D-ribose + H2O = ADP-D-ribose + acetate + H(+)</text>
        <dbReference type="Rhea" id="RHEA:57060"/>
        <dbReference type="ChEBI" id="CHEBI:15377"/>
        <dbReference type="ChEBI" id="CHEBI:15378"/>
        <dbReference type="ChEBI" id="CHEBI:30089"/>
        <dbReference type="ChEBI" id="CHEBI:57967"/>
        <dbReference type="ChEBI" id="CHEBI:83767"/>
        <dbReference type="EC" id="3.1.1.106"/>
    </reaction>
</comment>
<evidence type="ECO:0000259" key="3">
    <source>
        <dbReference type="PROSITE" id="PS51154"/>
    </source>
</evidence>
<dbReference type="PANTHER" id="PTHR11106:SF27">
    <property type="entry name" value="MACRO DOMAIN-CONTAINING PROTEIN"/>
    <property type="match status" value="1"/>
</dbReference>
<comment type="similarity">
    <text evidence="2">Belongs to the MacroD-type family. YmdB subfamily.</text>
</comment>
<dbReference type="InterPro" id="IPR043472">
    <property type="entry name" value="Macro_dom-like"/>
</dbReference>
<evidence type="ECO:0000256" key="1">
    <source>
        <dbReference type="ARBA" id="ARBA00022801"/>
    </source>
</evidence>
<evidence type="ECO:0000256" key="2">
    <source>
        <dbReference type="HAMAP-Rule" id="MF_01205"/>
    </source>
</evidence>
<comment type="caution">
    <text evidence="4">The sequence shown here is derived from an EMBL/GenBank/DDBJ whole genome shotgun (WGS) entry which is preliminary data.</text>
</comment>
<dbReference type="GO" id="GO:0001883">
    <property type="term" value="F:purine nucleoside binding"/>
    <property type="evidence" value="ECO:0007669"/>
    <property type="project" value="UniProtKB-UniRule"/>
</dbReference>
<proteinExistence type="inferred from homology"/>
<name>A0A2P8VQD2_9ENTR</name>
<dbReference type="HAMAP" id="MF_01205">
    <property type="entry name" value="YmdB"/>
    <property type="match status" value="1"/>
</dbReference>
<dbReference type="Proteomes" id="UP000240212">
    <property type="component" value="Unassembled WGS sequence"/>
</dbReference>
<accession>A0A2P8VQD2</accession>
<gene>
    <name evidence="2" type="primary">ymdB</name>
    <name evidence="4" type="ORF">C7G83_03180</name>
</gene>
<dbReference type="CDD" id="cd02908">
    <property type="entry name" value="Macro_OAADPr_deacetylase"/>
    <property type="match status" value="1"/>
</dbReference>
<dbReference type="SUPFAM" id="SSF52949">
    <property type="entry name" value="Macro domain-like"/>
    <property type="match status" value="1"/>
</dbReference>
<keyword evidence="1 2" id="KW-0378">Hydrolase</keyword>
<dbReference type="PROSITE" id="PS51154">
    <property type="entry name" value="MACRO"/>
    <property type="match status" value="1"/>
</dbReference>
<organism evidence="4 5">
    <name type="scientific">Siccibacter turicensis</name>
    <dbReference type="NCBI Taxonomy" id="357233"/>
    <lineage>
        <taxon>Bacteria</taxon>
        <taxon>Pseudomonadati</taxon>
        <taxon>Pseudomonadota</taxon>
        <taxon>Gammaproteobacteria</taxon>
        <taxon>Enterobacterales</taxon>
        <taxon>Enterobacteriaceae</taxon>
        <taxon>Siccibacter</taxon>
    </lineage>
</organism>
<comment type="catalytic activity">
    <reaction evidence="2">
        <text>3''-O-acetyl-ADP-D-ribose + H2O = ADP-D-ribose + acetate + H(+)</text>
        <dbReference type="Rhea" id="RHEA:59244"/>
        <dbReference type="ChEBI" id="CHEBI:15377"/>
        <dbReference type="ChEBI" id="CHEBI:15378"/>
        <dbReference type="ChEBI" id="CHEBI:30089"/>
        <dbReference type="ChEBI" id="CHEBI:57967"/>
        <dbReference type="ChEBI" id="CHEBI:142723"/>
        <dbReference type="EC" id="3.1.1.106"/>
    </reaction>
</comment>
<evidence type="ECO:0000313" key="5">
    <source>
        <dbReference type="Proteomes" id="UP000240212"/>
    </source>
</evidence>
<feature type="binding site" evidence="2">
    <location>
        <begin position="11"/>
        <end position="12"/>
    </location>
    <ligand>
        <name>substrate</name>
    </ligand>
</feature>
<evidence type="ECO:0000313" key="4">
    <source>
        <dbReference type="EMBL" id="PSN09761.1"/>
    </source>
</evidence>
<feature type="domain" description="Macro" evidence="3">
    <location>
        <begin position="1"/>
        <end position="175"/>
    </location>
</feature>
<dbReference type="Pfam" id="PF01661">
    <property type="entry name" value="Macro"/>
    <property type="match status" value="1"/>
</dbReference>
<reference evidence="4 5" key="1">
    <citation type="submission" date="2018-03" db="EMBL/GenBank/DDBJ databases">
        <title>Draft genome sequence of the first documented clinical Siccibacter turicensis isolate in Austria.</title>
        <authorList>
            <person name="Lepuschitz S."/>
            <person name="Pekard-Amenitsch S."/>
            <person name="Haunold R."/>
            <person name="Schill S."/>
            <person name="Mach R."/>
            <person name="Allerberger F."/>
            <person name="Ruppitsch W."/>
            <person name="Forsythe S.J."/>
        </authorList>
    </citation>
    <scope>NUCLEOTIDE SEQUENCE [LARGE SCALE GENOMIC DNA]</scope>
    <source>
        <strain evidence="4 5">6100069499-17</strain>
    </source>
</reference>
<comment type="subunit">
    <text evidence="2">Homodimer. Interacts with RNase III.</text>
</comment>
<dbReference type="GO" id="GO:0008428">
    <property type="term" value="F:ribonuclease inhibitor activity"/>
    <property type="evidence" value="ECO:0007669"/>
    <property type="project" value="UniProtKB-UniRule"/>
</dbReference>
<feature type="active site" description="Proton acceptor" evidence="2">
    <location>
        <position position="35"/>
    </location>
</feature>
<dbReference type="NCBIfam" id="NF001664">
    <property type="entry name" value="PRK00431.1-6"/>
    <property type="match status" value="1"/>
</dbReference>
<feature type="binding site" evidence="2">
    <location>
        <begin position="122"/>
        <end position="126"/>
    </location>
    <ligand>
        <name>substrate</name>
    </ligand>
</feature>